<feature type="compositionally biased region" description="Basic residues" evidence="1">
    <location>
        <begin position="74"/>
        <end position="87"/>
    </location>
</feature>
<comment type="caution">
    <text evidence="2">The sequence shown here is derived from an EMBL/GenBank/DDBJ whole genome shotgun (WGS) entry which is preliminary data.</text>
</comment>
<sequence length="87" mass="9611">MSAHPLTHIYFINRYPYNLKLLTTAYGFLYNAVANGYFGRVGPRGRGDTAYTLTEKGAEALAVAREILGTPSKTGKRGKRTRKSGTR</sequence>
<proteinExistence type="predicted"/>
<dbReference type="Proteomes" id="UP000242015">
    <property type="component" value="Unassembled WGS sequence"/>
</dbReference>
<name>A0A2R6C9F4_9ARCH</name>
<evidence type="ECO:0000256" key="1">
    <source>
        <dbReference type="SAM" id="MobiDB-lite"/>
    </source>
</evidence>
<dbReference type="AlphaFoldDB" id="A0A2R6C9F4"/>
<reference evidence="2 3" key="1">
    <citation type="submission" date="2017-04" db="EMBL/GenBank/DDBJ databases">
        <title>Novel microbial lineages endemic to geothermal iron-oxide mats fill important gaps in the evolutionary history of Archaea.</title>
        <authorList>
            <person name="Jay Z.J."/>
            <person name="Beam J.P."/>
            <person name="Dlakic M."/>
            <person name="Rusch D.B."/>
            <person name="Kozubal M.A."/>
            <person name="Inskeep W.P."/>
        </authorList>
    </citation>
    <scope>NUCLEOTIDE SEQUENCE [LARGE SCALE GENOMIC DNA]</scope>
    <source>
        <strain evidence="2">BE_D</strain>
    </source>
</reference>
<evidence type="ECO:0000313" key="2">
    <source>
        <dbReference type="EMBL" id="PSO07527.1"/>
    </source>
</evidence>
<accession>A0A2R6C9F4</accession>
<protein>
    <submittedName>
        <fullName evidence="2">Uncharacterized protein</fullName>
    </submittedName>
</protein>
<dbReference type="EMBL" id="NEXF01000235">
    <property type="protein sequence ID" value="PSO07527.1"/>
    <property type="molecule type" value="Genomic_DNA"/>
</dbReference>
<evidence type="ECO:0000313" key="3">
    <source>
        <dbReference type="Proteomes" id="UP000242015"/>
    </source>
</evidence>
<gene>
    <name evidence="2" type="ORF">B9Q04_10455</name>
</gene>
<feature type="region of interest" description="Disordered" evidence="1">
    <location>
        <begin position="68"/>
        <end position="87"/>
    </location>
</feature>
<organism evidence="2 3">
    <name type="scientific">Candidatus Marsarchaeota G2 archaeon BE_D</name>
    <dbReference type="NCBI Taxonomy" id="1978158"/>
    <lineage>
        <taxon>Archaea</taxon>
        <taxon>Candidatus Marsarchaeota</taxon>
        <taxon>Candidatus Marsarchaeota group 2</taxon>
    </lineage>
</organism>